<evidence type="ECO:0000313" key="5">
    <source>
        <dbReference type="Proteomes" id="UP000448943"/>
    </source>
</evidence>
<comment type="caution">
    <text evidence="4">The sequence shown here is derived from an EMBL/GenBank/DDBJ whole genome shotgun (WGS) entry which is preliminary data.</text>
</comment>
<gene>
    <name evidence="4" type="ORF">ERL59_13110</name>
</gene>
<dbReference type="OrthoDB" id="9815425at2"/>
<evidence type="ECO:0000259" key="3">
    <source>
        <dbReference type="Pfam" id="PF07859"/>
    </source>
</evidence>
<feature type="domain" description="Alpha/beta hydrolase fold-3" evidence="3">
    <location>
        <begin position="85"/>
        <end position="290"/>
    </location>
</feature>
<keyword evidence="5" id="KW-1185">Reference proteome</keyword>
<dbReference type="SUPFAM" id="SSF53474">
    <property type="entry name" value="alpha/beta-Hydrolases"/>
    <property type="match status" value="1"/>
</dbReference>
<proteinExistence type="inferred from homology"/>
<comment type="similarity">
    <text evidence="1">Belongs to the 'GDXG' lipolytic enzyme family.</text>
</comment>
<dbReference type="InterPro" id="IPR002168">
    <property type="entry name" value="Lipase_GDXG_HIS_AS"/>
</dbReference>
<accession>A0A6N9Q4Y6</accession>
<dbReference type="RefSeq" id="WP_160646705.1">
    <property type="nucleotide sequence ID" value="NZ_SIJB01000028.1"/>
</dbReference>
<reference evidence="4 5" key="1">
    <citation type="submission" date="2019-01" db="EMBL/GenBank/DDBJ databases">
        <title>Chengkuizengella sp. nov., isolated from deep-sea sediment of East Pacific Ocean.</title>
        <authorList>
            <person name="Yang J."/>
            <person name="Lai Q."/>
            <person name="Shao Z."/>
        </authorList>
    </citation>
    <scope>NUCLEOTIDE SEQUENCE [LARGE SCALE GENOMIC DNA]</scope>
    <source>
        <strain evidence="4 5">YPA3-1-1</strain>
    </source>
</reference>
<dbReference type="InterPro" id="IPR013094">
    <property type="entry name" value="AB_hydrolase_3"/>
</dbReference>
<keyword evidence="2 4" id="KW-0378">Hydrolase</keyword>
<organism evidence="4 5">
    <name type="scientific">Chengkuizengella marina</name>
    <dbReference type="NCBI Taxonomy" id="2507566"/>
    <lineage>
        <taxon>Bacteria</taxon>
        <taxon>Bacillati</taxon>
        <taxon>Bacillota</taxon>
        <taxon>Bacilli</taxon>
        <taxon>Bacillales</taxon>
        <taxon>Paenibacillaceae</taxon>
        <taxon>Chengkuizengella</taxon>
    </lineage>
</organism>
<dbReference type="PROSITE" id="PS00122">
    <property type="entry name" value="CARBOXYLESTERASE_B_1"/>
    <property type="match status" value="1"/>
</dbReference>
<dbReference type="InterPro" id="IPR019826">
    <property type="entry name" value="Carboxylesterase_B_AS"/>
</dbReference>
<name>A0A6N9Q4Y6_9BACL</name>
<dbReference type="Pfam" id="PF07859">
    <property type="entry name" value="Abhydrolase_3"/>
    <property type="match status" value="1"/>
</dbReference>
<evidence type="ECO:0000256" key="2">
    <source>
        <dbReference type="ARBA" id="ARBA00022801"/>
    </source>
</evidence>
<dbReference type="GO" id="GO:0016787">
    <property type="term" value="F:hydrolase activity"/>
    <property type="evidence" value="ECO:0007669"/>
    <property type="project" value="UniProtKB-KW"/>
</dbReference>
<evidence type="ECO:0000313" key="4">
    <source>
        <dbReference type="EMBL" id="NBI29898.1"/>
    </source>
</evidence>
<protein>
    <submittedName>
        <fullName evidence="4">Alpha/beta hydrolase</fullName>
    </submittedName>
</protein>
<dbReference type="AlphaFoldDB" id="A0A6N9Q4Y6"/>
<dbReference type="PANTHER" id="PTHR48081">
    <property type="entry name" value="AB HYDROLASE SUPERFAMILY PROTEIN C4A8.06C"/>
    <property type="match status" value="1"/>
</dbReference>
<dbReference type="InterPro" id="IPR029058">
    <property type="entry name" value="AB_hydrolase_fold"/>
</dbReference>
<dbReference type="EMBL" id="SIJB01000028">
    <property type="protein sequence ID" value="NBI29898.1"/>
    <property type="molecule type" value="Genomic_DNA"/>
</dbReference>
<dbReference type="Proteomes" id="UP000448943">
    <property type="component" value="Unassembled WGS sequence"/>
</dbReference>
<sequence>MPIDPQIHQLLQKIGKRMTDLGHPPISQLTPEQSRYFHREARKMFLKQREGEVTVTNKNIHRKIHPDLPVRIYHPIQKETHLPILVYFHGGGWVFGDLDSTDDICSFLAKVAKCIVVSVQYRLAPENKYPLPFIDAVDAVKWTYQNGDVFGGDVNRIAIGGESSGANLAAAAAIKIRDSYDINLLSQLLITPVTNYGFNTSSYCEGFAYSLSKETLIWFWNHYLENEEQGKEIYASPLQVINAENLPPALIITAELDPLRDDGFLFAEKLKSSGVDVEYICYEGFVHSFVHMIHIVERAMLVMHEIALRFRKML</sequence>
<dbReference type="PANTHER" id="PTHR48081:SF8">
    <property type="entry name" value="ALPHA_BETA HYDROLASE FOLD-3 DOMAIN-CONTAINING PROTEIN-RELATED"/>
    <property type="match status" value="1"/>
</dbReference>
<dbReference type="PROSITE" id="PS01173">
    <property type="entry name" value="LIPASE_GDXG_HIS"/>
    <property type="match status" value="1"/>
</dbReference>
<dbReference type="InterPro" id="IPR050300">
    <property type="entry name" value="GDXG_lipolytic_enzyme"/>
</dbReference>
<dbReference type="Gene3D" id="3.40.50.1820">
    <property type="entry name" value="alpha/beta hydrolase"/>
    <property type="match status" value="1"/>
</dbReference>
<evidence type="ECO:0000256" key="1">
    <source>
        <dbReference type="ARBA" id="ARBA00010515"/>
    </source>
</evidence>